<name>K4IF05_PSYTT</name>
<dbReference type="RefSeq" id="WP_015023288.1">
    <property type="nucleotide sequence ID" value="NC_018721.1"/>
</dbReference>
<gene>
    <name evidence="3" type="ordered locus">P700755_000655</name>
</gene>
<protein>
    <recommendedName>
        <fullName evidence="2">DUF4369 domain-containing protein</fullName>
    </recommendedName>
</protein>
<dbReference type="Pfam" id="PF14289">
    <property type="entry name" value="DUF4369"/>
    <property type="match status" value="1"/>
</dbReference>
<keyword evidence="1" id="KW-0175">Coiled coil</keyword>
<proteinExistence type="predicted"/>
<accession>K4IF05</accession>
<evidence type="ECO:0000313" key="3">
    <source>
        <dbReference type="EMBL" id="AFU67671.1"/>
    </source>
</evidence>
<keyword evidence="4" id="KW-1185">Reference proteome</keyword>
<evidence type="ECO:0000256" key="1">
    <source>
        <dbReference type="SAM" id="Coils"/>
    </source>
</evidence>
<dbReference type="HOGENOM" id="CLU_103789_0_0_10"/>
<reference evidence="3" key="2">
    <citation type="submission" date="2012-09" db="EMBL/GenBank/DDBJ databases">
        <title>The complete sequence of Psychroflexus torquis an extreme psychrophile from sea-ice that is stimulated by light.</title>
        <authorList>
            <person name="Feng S."/>
            <person name="Powell S.M."/>
            <person name="Bowman J.P."/>
        </authorList>
    </citation>
    <scope>NUCLEOTIDE SEQUENCE [LARGE SCALE GENOMIC DNA]</scope>
    <source>
        <strain evidence="3">ATCC 700755</strain>
    </source>
</reference>
<dbReference type="eggNOG" id="ENOG502ZH5W">
    <property type="taxonomic scope" value="Bacteria"/>
</dbReference>
<dbReference type="InterPro" id="IPR025380">
    <property type="entry name" value="DUF4369"/>
</dbReference>
<evidence type="ECO:0000313" key="4">
    <source>
        <dbReference type="Proteomes" id="UP000008514"/>
    </source>
</evidence>
<evidence type="ECO:0000259" key="2">
    <source>
        <dbReference type="Pfam" id="PF14289"/>
    </source>
</evidence>
<feature type="domain" description="DUF4369" evidence="2">
    <location>
        <begin position="25"/>
        <end position="120"/>
    </location>
</feature>
<dbReference type="AlphaFoldDB" id="K4IF05"/>
<dbReference type="PROSITE" id="PS51257">
    <property type="entry name" value="PROKAR_LIPOPROTEIN"/>
    <property type="match status" value="1"/>
</dbReference>
<reference evidence="3" key="1">
    <citation type="submission" date="2006-03" db="EMBL/GenBank/DDBJ databases">
        <authorList>
            <person name="Bowman J."/>
            <person name="Ferriera S."/>
            <person name="Johnson J."/>
            <person name="Kravitz S."/>
            <person name="Halpern A."/>
            <person name="Remington K."/>
            <person name="Beeson K."/>
            <person name="Tran B."/>
            <person name="Rogers Y.-H."/>
            <person name="Friedman R."/>
            <person name="Venter J.C."/>
        </authorList>
    </citation>
    <scope>NUCLEOTIDE SEQUENCE [LARGE SCALE GENOMIC DNA]</scope>
    <source>
        <strain evidence="3">ATCC 700755</strain>
    </source>
</reference>
<dbReference type="OrthoDB" id="1143206at2"/>
<dbReference type="EMBL" id="CP003879">
    <property type="protein sequence ID" value="AFU67671.1"/>
    <property type="molecule type" value="Genomic_DNA"/>
</dbReference>
<dbReference type="KEGG" id="ptq:P700755_000655"/>
<feature type="coiled-coil region" evidence="1">
    <location>
        <begin position="117"/>
        <end position="144"/>
    </location>
</feature>
<dbReference type="STRING" id="313595.P700755_000655"/>
<organism evidence="3 4">
    <name type="scientific">Psychroflexus torquis (strain ATCC 700755 / CIP 106069 / ACAM 623)</name>
    <dbReference type="NCBI Taxonomy" id="313595"/>
    <lineage>
        <taxon>Bacteria</taxon>
        <taxon>Pseudomonadati</taxon>
        <taxon>Bacteroidota</taxon>
        <taxon>Flavobacteriia</taxon>
        <taxon>Flavobacteriales</taxon>
        <taxon>Flavobacteriaceae</taxon>
        <taxon>Psychroflexus</taxon>
    </lineage>
</organism>
<dbReference type="Proteomes" id="UP000008514">
    <property type="component" value="Chromosome"/>
</dbReference>
<sequence>MKHFLPILLIAFLVSSCENEKSNLIITGQIAGLKKGTLYLQKFGDTSLVNIDSVQVEGSSDFSFTTYIDEPQIMFIELDRNDGDDYADLINFFAEPGELRLMTSLKNYGIDLEITSNFENQKKLEEYNEVIKQFNNQRLDLIEANFEASKSQNEEKLDSLNKRFNSILKRKYLYTVNFALNNKNLEVSPYVLLSEAFDANIKYLDTVYTALDKPIRKSLYGKKLDELIKERKKNDKESVETEVIEEVYEE</sequence>